<dbReference type="Gene3D" id="2.40.128.180">
    <property type="match status" value="1"/>
</dbReference>
<dbReference type="InterPro" id="IPR038513">
    <property type="entry name" value="FAIM1_dom_sf"/>
</dbReference>
<name>A0AAV2TS60_CALDB</name>
<comment type="caution">
    <text evidence="1">The sequence shown here is derived from an EMBL/GenBank/DDBJ whole genome shotgun (WGS) entry which is preliminary data.</text>
</comment>
<organism evidence="1 2">
    <name type="scientific">Calicophoron daubneyi</name>
    <name type="common">Rumen fluke</name>
    <name type="synonym">Paramphistomum daubneyi</name>
    <dbReference type="NCBI Taxonomy" id="300641"/>
    <lineage>
        <taxon>Eukaryota</taxon>
        <taxon>Metazoa</taxon>
        <taxon>Spiralia</taxon>
        <taxon>Lophotrochozoa</taxon>
        <taxon>Platyhelminthes</taxon>
        <taxon>Trematoda</taxon>
        <taxon>Digenea</taxon>
        <taxon>Plagiorchiida</taxon>
        <taxon>Pronocephalata</taxon>
        <taxon>Paramphistomoidea</taxon>
        <taxon>Paramphistomidae</taxon>
        <taxon>Calicophoron</taxon>
    </lineage>
</organism>
<protein>
    <submittedName>
        <fullName evidence="1">Uncharacterized protein</fullName>
    </submittedName>
</protein>
<gene>
    <name evidence="1" type="ORF">CDAUBV1_LOCUS13687</name>
</gene>
<accession>A0AAV2TS60</accession>
<dbReference type="AlphaFoldDB" id="A0AAV2TS60"/>
<proteinExistence type="predicted"/>
<dbReference type="EMBL" id="CAXLJL010000534">
    <property type="protein sequence ID" value="CAL5138821.1"/>
    <property type="molecule type" value="Genomic_DNA"/>
</dbReference>
<reference evidence="1" key="1">
    <citation type="submission" date="2024-06" db="EMBL/GenBank/DDBJ databases">
        <authorList>
            <person name="Liu X."/>
            <person name="Lenzi L."/>
            <person name="Haldenby T S."/>
            <person name="Uol C."/>
        </authorList>
    </citation>
    <scope>NUCLEOTIDE SEQUENCE</scope>
</reference>
<sequence>MSVLFQCGKKAAAIVRGEQTKCDSKTSQKESKIQSSPPPTYNVAWDLTIDGADYHLVFDKADSSLHLNNAPLKTKPITLDNLTTYFFYIAQHKAFFRVQTLDGNTQYSLQVDGKDVSQIQRQNSQ</sequence>
<evidence type="ECO:0000313" key="2">
    <source>
        <dbReference type="Proteomes" id="UP001497525"/>
    </source>
</evidence>
<evidence type="ECO:0000313" key="1">
    <source>
        <dbReference type="EMBL" id="CAL5138821.1"/>
    </source>
</evidence>
<dbReference type="Proteomes" id="UP001497525">
    <property type="component" value="Unassembled WGS sequence"/>
</dbReference>